<dbReference type="SUPFAM" id="SSF55785">
    <property type="entry name" value="PYP-like sensor domain (PAS domain)"/>
    <property type="match status" value="1"/>
</dbReference>
<dbReference type="GO" id="GO:0052621">
    <property type="term" value="F:diguanylate cyclase activity"/>
    <property type="evidence" value="ECO:0007669"/>
    <property type="project" value="UniProtKB-EC"/>
</dbReference>
<proteinExistence type="predicted"/>
<dbReference type="NCBIfam" id="TIGR00229">
    <property type="entry name" value="sensory_box"/>
    <property type="match status" value="1"/>
</dbReference>
<dbReference type="Gene3D" id="3.30.450.40">
    <property type="match status" value="1"/>
</dbReference>
<dbReference type="InterPro" id="IPR029787">
    <property type="entry name" value="Nucleotide_cyclase"/>
</dbReference>
<dbReference type="CDD" id="cd01949">
    <property type="entry name" value="GGDEF"/>
    <property type="match status" value="1"/>
</dbReference>
<feature type="domain" description="PAS" evidence="3">
    <location>
        <begin position="12"/>
        <end position="68"/>
    </location>
</feature>
<dbReference type="SMART" id="SM00267">
    <property type="entry name" value="GGDEF"/>
    <property type="match status" value="1"/>
</dbReference>
<dbReference type="SMART" id="SM00091">
    <property type="entry name" value="PAS"/>
    <property type="match status" value="1"/>
</dbReference>
<keyword evidence="6" id="KW-1185">Reference proteome</keyword>
<dbReference type="InterPro" id="IPR029016">
    <property type="entry name" value="GAF-like_dom_sf"/>
</dbReference>
<evidence type="ECO:0000313" key="5">
    <source>
        <dbReference type="EMBL" id="MDB1125755.1"/>
    </source>
</evidence>
<feature type="domain" description="GGDEF" evidence="4">
    <location>
        <begin position="333"/>
        <end position="463"/>
    </location>
</feature>
<keyword evidence="5" id="KW-0808">Transferase</keyword>
<gene>
    <name evidence="5" type="ORF">PGX00_19665</name>
</gene>
<dbReference type="Pfam" id="PF01590">
    <property type="entry name" value="GAF"/>
    <property type="match status" value="1"/>
</dbReference>
<evidence type="ECO:0000259" key="3">
    <source>
        <dbReference type="PROSITE" id="PS50112"/>
    </source>
</evidence>
<evidence type="ECO:0000256" key="2">
    <source>
        <dbReference type="ARBA" id="ARBA00034247"/>
    </source>
</evidence>
<evidence type="ECO:0000313" key="6">
    <source>
        <dbReference type="Proteomes" id="UP001210678"/>
    </source>
</evidence>
<dbReference type="Pfam" id="PF00990">
    <property type="entry name" value="GGDEF"/>
    <property type="match status" value="1"/>
</dbReference>
<reference evidence="5 6" key="1">
    <citation type="submission" date="2023-01" db="EMBL/GenBank/DDBJ databases">
        <title>Vibrio sp. KJ40-1 sp.nov, isolated from marine algae.</title>
        <authorList>
            <person name="Butt M."/>
            <person name="Kim J.M.J."/>
            <person name="Jeon C.O.C."/>
        </authorList>
    </citation>
    <scope>NUCLEOTIDE SEQUENCE [LARGE SCALE GENOMIC DNA]</scope>
    <source>
        <strain evidence="5 6">KJ40-1</strain>
    </source>
</reference>
<dbReference type="PROSITE" id="PS50112">
    <property type="entry name" value="PAS"/>
    <property type="match status" value="1"/>
</dbReference>
<dbReference type="SUPFAM" id="SSF55073">
    <property type="entry name" value="Nucleotide cyclase"/>
    <property type="match status" value="1"/>
</dbReference>
<dbReference type="PANTHER" id="PTHR45138">
    <property type="entry name" value="REGULATORY COMPONENTS OF SENSORY TRANSDUCTION SYSTEM"/>
    <property type="match status" value="1"/>
</dbReference>
<dbReference type="InterPro" id="IPR000160">
    <property type="entry name" value="GGDEF_dom"/>
</dbReference>
<organism evidence="5 6">
    <name type="scientific">Vibrio algarum</name>
    <dbReference type="NCBI Taxonomy" id="3020714"/>
    <lineage>
        <taxon>Bacteria</taxon>
        <taxon>Pseudomonadati</taxon>
        <taxon>Pseudomonadota</taxon>
        <taxon>Gammaproteobacteria</taxon>
        <taxon>Vibrionales</taxon>
        <taxon>Vibrionaceae</taxon>
        <taxon>Vibrio</taxon>
    </lineage>
</organism>
<accession>A0ABT4YWB3</accession>
<comment type="caution">
    <text evidence="5">The sequence shown here is derived from an EMBL/GenBank/DDBJ whole genome shotgun (WGS) entry which is preliminary data.</text>
</comment>
<dbReference type="InterPro" id="IPR043128">
    <property type="entry name" value="Rev_trsase/Diguanyl_cyclase"/>
</dbReference>
<dbReference type="Gene3D" id="3.30.450.20">
    <property type="entry name" value="PAS domain"/>
    <property type="match status" value="1"/>
</dbReference>
<dbReference type="EC" id="2.7.7.65" evidence="1"/>
<sequence length="463" mass="52354">MTKQTDTKLLLDAKILSFVFAHIETAVILASLDRKIVSVNDAARHLFGYSEEELLNKSTRVLYAHEHDFSNLGKRFNDTADYIDDTSTVTCKNKSGYLFKAQVTGGPIKNAAGKNLFYVAMIQDDSSRLNAEDTLNKLHSITSNQRLSFKQRLDAILHLGSEHFGLPIGIFSKITGDQYVIQQAIHPDDSLEEQMSFNLGETYCSHVYQANEVKGFHNASNSEIESHPCYQSFKLEAYIGAPIFVDGLRYGTLNFSSNNPTKPFIRQDFELIRLFAEWVGHEIARKNDIKALKKAHDQLEILANTDALTGLVNRGFLEQELQDSIDKNVQYRREMVVALFDFDNFKTINDKFGHSVGDEALRVFARVVNEFGRSEDVYGRWGGEEFMAILPTKNIQGISVSLTRLQKQIREAGLKIAEQELILTVSVGVTMLRDDDDIHSILKRVDTLLYKAKDNGRDRIEIG</sequence>
<evidence type="ECO:0000259" key="4">
    <source>
        <dbReference type="PROSITE" id="PS50887"/>
    </source>
</evidence>
<dbReference type="NCBIfam" id="TIGR00254">
    <property type="entry name" value="GGDEF"/>
    <property type="match status" value="1"/>
</dbReference>
<dbReference type="InterPro" id="IPR050469">
    <property type="entry name" value="Diguanylate_Cyclase"/>
</dbReference>
<keyword evidence="5" id="KW-0548">Nucleotidyltransferase</keyword>
<dbReference type="CDD" id="cd00130">
    <property type="entry name" value="PAS"/>
    <property type="match status" value="1"/>
</dbReference>
<comment type="catalytic activity">
    <reaction evidence="2">
        <text>2 GTP = 3',3'-c-di-GMP + 2 diphosphate</text>
        <dbReference type="Rhea" id="RHEA:24898"/>
        <dbReference type="ChEBI" id="CHEBI:33019"/>
        <dbReference type="ChEBI" id="CHEBI:37565"/>
        <dbReference type="ChEBI" id="CHEBI:58805"/>
        <dbReference type="EC" id="2.7.7.65"/>
    </reaction>
</comment>
<evidence type="ECO:0000256" key="1">
    <source>
        <dbReference type="ARBA" id="ARBA00012528"/>
    </source>
</evidence>
<dbReference type="Gene3D" id="3.30.70.270">
    <property type="match status" value="1"/>
</dbReference>
<dbReference type="RefSeq" id="WP_272139749.1">
    <property type="nucleotide sequence ID" value="NZ_JAQLOI010000003.1"/>
</dbReference>
<dbReference type="Proteomes" id="UP001210678">
    <property type="component" value="Unassembled WGS sequence"/>
</dbReference>
<dbReference type="PROSITE" id="PS50887">
    <property type="entry name" value="GGDEF"/>
    <property type="match status" value="1"/>
</dbReference>
<protein>
    <recommendedName>
        <fullName evidence="1">diguanylate cyclase</fullName>
        <ecNumber evidence="1">2.7.7.65</ecNumber>
    </recommendedName>
</protein>
<name>A0ABT4YWB3_9VIBR</name>
<dbReference type="EMBL" id="JAQLOI010000003">
    <property type="protein sequence ID" value="MDB1125755.1"/>
    <property type="molecule type" value="Genomic_DNA"/>
</dbReference>
<dbReference type="InterPro" id="IPR003018">
    <property type="entry name" value="GAF"/>
</dbReference>
<dbReference type="Pfam" id="PF13426">
    <property type="entry name" value="PAS_9"/>
    <property type="match status" value="1"/>
</dbReference>
<dbReference type="SUPFAM" id="SSF55781">
    <property type="entry name" value="GAF domain-like"/>
    <property type="match status" value="1"/>
</dbReference>
<dbReference type="InterPro" id="IPR000014">
    <property type="entry name" value="PAS"/>
</dbReference>
<dbReference type="PANTHER" id="PTHR45138:SF9">
    <property type="entry name" value="DIGUANYLATE CYCLASE DGCM-RELATED"/>
    <property type="match status" value="1"/>
</dbReference>
<dbReference type="InterPro" id="IPR035965">
    <property type="entry name" value="PAS-like_dom_sf"/>
</dbReference>